<proteinExistence type="predicted"/>
<keyword evidence="3" id="KW-1185">Reference proteome</keyword>
<name>A0AA37XGU7_9MICO</name>
<protein>
    <submittedName>
        <fullName evidence="2">Uncharacterized protein</fullName>
    </submittedName>
</protein>
<evidence type="ECO:0000256" key="1">
    <source>
        <dbReference type="SAM" id="MobiDB-lite"/>
    </source>
</evidence>
<dbReference type="EMBL" id="BSUM01000001">
    <property type="protein sequence ID" value="GMA33433.1"/>
    <property type="molecule type" value="Genomic_DNA"/>
</dbReference>
<organism evidence="2 3">
    <name type="scientific">Litorihabitans aurantiacus</name>
    <dbReference type="NCBI Taxonomy" id="1930061"/>
    <lineage>
        <taxon>Bacteria</taxon>
        <taxon>Bacillati</taxon>
        <taxon>Actinomycetota</taxon>
        <taxon>Actinomycetes</taxon>
        <taxon>Micrococcales</taxon>
        <taxon>Beutenbergiaceae</taxon>
        <taxon>Litorihabitans</taxon>
    </lineage>
</organism>
<reference evidence="2" key="1">
    <citation type="journal article" date="2014" name="Int. J. Syst. Evol. Microbiol.">
        <title>Complete genome sequence of Corynebacterium casei LMG S-19264T (=DSM 44701T), isolated from a smear-ripened cheese.</title>
        <authorList>
            <consortium name="US DOE Joint Genome Institute (JGI-PGF)"/>
            <person name="Walter F."/>
            <person name="Albersmeier A."/>
            <person name="Kalinowski J."/>
            <person name="Ruckert C."/>
        </authorList>
    </citation>
    <scope>NUCLEOTIDE SEQUENCE</scope>
    <source>
        <strain evidence="2">NBRC 112290</strain>
    </source>
</reference>
<reference evidence="2" key="2">
    <citation type="submission" date="2023-02" db="EMBL/GenBank/DDBJ databases">
        <authorList>
            <person name="Sun Q."/>
            <person name="Mori K."/>
        </authorList>
    </citation>
    <scope>NUCLEOTIDE SEQUENCE</scope>
    <source>
        <strain evidence="2">NBRC 112290</strain>
    </source>
</reference>
<gene>
    <name evidence="2" type="ORF">GCM10025875_34250</name>
</gene>
<dbReference type="Proteomes" id="UP001157161">
    <property type="component" value="Unassembled WGS sequence"/>
</dbReference>
<comment type="caution">
    <text evidence="2">The sequence shown here is derived from an EMBL/GenBank/DDBJ whole genome shotgun (WGS) entry which is preliminary data.</text>
</comment>
<evidence type="ECO:0000313" key="2">
    <source>
        <dbReference type="EMBL" id="GMA33433.1"/>
    </source>
</evidence>
<feature type="region of interest" description="Disordered" evidence="1">
    <location>
        <begin position="1"/>
        <end position="20"/>
    </location>
</feature>
<evidence type="ECO:0000313" key="3">
    <source>
        <dbReference type="Proteomes" id="UP001157161"/>
    </source>
</evidence>
<sequence length="101" mass="10791">MPREHGDSPTPRPCPMCGLPGAGTADRPREVCDDCRASARCAHDRPVTGQNTRFTAMGITVWHDDRTECVSAIGSGRVWVDGHECRIVTTRAGGVAVETTG</sequence>
<dbReference type="AlphaFoldDB" id="A0AA37XGU7"/>
<dbReference type="RefSeq" id="WP_284252267.1">
    <property type="nucleotide sequence ID" value="NZ_BSUM01000001.1"/>
</dbReference>
<accession>A0AA37XGU7</accession>